<feature type="domain" description="RNA polymerase sigma-70 region 2" evidence="1">
    <location>
        <begin position="10"/>
        <end position="77"/>
    </location>
</feature>
<feature type="domain" description="DUF6596" evidence="2">
    <location>
        <begin position="185"/>
        <end position="286"/>
    </location>
</feature>
<proteinExistence type="predicted"/>
<organism evidence="3 4">
    <name type="scientific">Parapedobacter pyrenivorans</name>
    <dbReference type="NCBI Taxonomy" id="1305674"/>
    <lineage>
        <taxon>Bacteria</taxon>
        <taxon>Pseudomonadati</taxon>
        <taxon>Bacteroidota</taxon>
        <taxon>Sphingobacteriia</taxon>
        <taxon>Sphingobacteriales</taxon>
        <taxon>Sphingobacteriaceae</taxon>
        <taxon>Parapedobacter</taxon>
    </lineage>
</organism>
<dbReference type="Gene3D" id="1.10.1740.10">
    <property type="match status" value="1"/>
</dbReference>
<dbReference type="GO" id="GO:0003700">
    <property type="term" value="F:DNA-binding transcription factor activity"/>
    <property type="evidence" value="ECO:0007669"/>
    <property type="project" value="InterPro"/>
</dbReference>
<dbReference type="InterPro" id="IPR013325">
    <property type="entry name" value="RNA_pol_sigma_r2"/>
</dbReference>
<dbReference type="SUPFAM" id="SSF88659">
    <property type="entry name" value="Sigma3 and sigma4 domains of RNA polymerase sigma factors"/>
    <property type="match status" value="1"/>
</dbReference>
<dbReference type="GO" id="GO:0006352">
    <property type="term" value="P:DNA-templated transcription initiation"/>
    <property type="evidence" value="ECO:0007669"/>
    <property type="project" value="InterPro"/>
</dbReference>
<evidence type="ECO:0000313" key="3">
    <source>
        <dbReference type="EMBL" id="GGG92966.1"/>
    </source>
</evidence>
<dbReference type="EMBL" id="BMER01000003">
    <property type="protein sequence ID" value="GGG92966.1"/>
    <property type="molecule type" value="Genomic_DNA"/>
</dbReference>
<dbReference type="InterPro" id="IPR007627">
    <property type="entry name" value="RNA_pol_sigma70_r2"/>
</dbReference>
<dbReference type="Pfam" id="PF04542">
    <property type="entry name" value="Sigma70_r2"/>
    <property type="match status" value="1"/>
</dbReference>
<protein>
    <submittedName>
        <fullName evidence="3">RNA polymerase subunit sigma-24</fullName>
    </submittedName>
</protein>
<accession>A0A917HVH6</accession>
<dbReference type="Proteomes" id="UP000660862">
    <property type="component" value="Unassembled WGS sequence"/>
</dbReference>
<dbReference type="SUPFAM" id="SSF48452">
    <property type="entry name" value="TPR-like"/>
    <property type="match status" value="1"/>
</dbReference>
<evidence type="ECO:0000259" key="1">
    <source>
        <dbReference type="Pfam" id="PF04542"/>
    </source>
</evidence>
<evidence type="ECO:0000313" key="4">
    <source>
        <dbReference type="Proteomes" id="UP000660862"/>
    </source>
</evidence>
<dbReference type="PANTHER" id="PTHR47756:SF2">
    <property type="entry name" value="BLL6612 PROTEIN"/>
    <property type="match status" value="1"/>
</dbReference>
<reference evidence="3" key="2">
    <citation type="submission" date="2020-09" db="EMBL/GenBank/DDBJ databases">
        <authorList>
            <person name="Sun Q."/>
            <person name="Zhou Y."/>
        </authorList>
    </citation>
    <scope>NUCLEOTIDE SEQUENCE</scope>
    <source>
        <strain evidence="3">CGMCC 1.12195</strain>
    </source>
</reference>
<comment type="caution">
    <text evidence="3">The sequence shown here is derived from an EMBL/GenBank/DDBJ whole genome shotgun (WGS) entry which is preliminary data.</text>
</comment>
<reference evidence="3" key="1">
    <citation type="journal article" date="2014" name="Int. J. Syst. Evol. Microbiol.">
        <title>Complete genome sequence of Corynebacterium casei LMG S-19264T (=DSM 44701T), isolated from a smear-ripened cheese.</title>
        <authorList>
            <consortium name="US DOE Joint Genome Institute (JGI-PGF)"/>
            <person name="Walter F."/>
            <person name="Albersmeier A."/>
            <person name="Kalinowski J."/>
            <person name="Ruckert C."/>
        </authorList>
    </citation>
    <scope>NUCLEOTIDE SEQUENCE</scope>
    <source>
        <strain evidence="3">CGMCC 1.12195</strain>
    </source>
</reference>
<gene>
    <name evidence="3" type="ORF">GCM10007415_29710</name>
</gene>
<sequence length="413" mass="46867">MDVVTLIPRLFRTEYQKIVSVLSNLFGIKHIEIAEDIVSDTFLSATEVWTLRGVPENPTAWLYTVAKNKTRNYFKRSNTYEQKITPELAYRAQNQGYEIEVDLSEKNITDSQLAMIFAVCHPCNPHAAQIALALNLLCGFNVNEIADAYLTNREVIYKRINRAKEKLKEENIAIAYPTEQEVVDRLDSVLKTIYLLFSEGYYSTSQDVALRKDFCTEAMRLVYLLIQNESTNLPQVNALMALMCFHASRFDARTTESGELILYPDQDESLWNMELIERGGYFLNQSSSGQALSKYHVEAGIAYWHTKKEDTVQKWTHILALYDSLLLIEDSPIAALNRIYALSKVNGKQEAIHAASKLTPLDSHLYYALLGHLYTDVDNKKALAHFRTALDLAKTAGDKTVITGNMRQLSAAL</sequence>
<keyword evidence="4" id="KW-1185">Reference proteome</keyword>
<dbReference type="InterPro" id="IPR046531">
    <property type="entry name" value="DUF6596"/>
</dbReference>
<dbReference type="InterPro" id="IPR013324">
    <property type="entry name" value="RNA_pol_sigma_r3/r4-like"/>
</dbReference>
<dbReference type="PANTHER" id="PTHR47756">
    <property type="entry name" value="BLL6612 PROTEIN-RELATED"/>
    <property type="match status" value="1"/>
</dbReference>
<dbReference type="SUPFAM" id="SSF88946">
    <property type="entry name" value="Sigma2 domain of RNA polymerase sigma factors"/>
    <property type="match status" value="1"/>
</dbReference>
<name>A0A917HVH6_9SPHI</name>
<dbReference type="RefSeq" id="WP_188506862.1">
    <property type="nucleotide sequence ID" value="NZ_BMER01000003.1"/>
</dbReference>
<dbReference type="InterPro" id="IPR011990">
    <property type="entry name" value="TPR-like_helical_dom_sf"/>
</dbReference>
<dbReference type="Pfam" id="PF20239">
    <property type="entry name" value="DUF6596"/>
    <property type="match status" value="1"/>
</dbReference>
<dbReference type="AlphaFoldDB" id="A0A917HVH6"/>
<evidence type="ECO:0000259" key="2">
    <source>
        <dbReference type="Pfam" id="PF20239"/>
    </source>
</evidence>